<feature type="compositionally biased region" description="Polar residues" evidence="1">
    <location>
        <begin position="13"/>
        <end position="25"/>
    </location>
</feature>
<gene>
    <name evidence="2" type="ORF">BUALT_Bualt10G0019600</name>
</gene>
<comment type="caution">
    <text evidence="2">The sequence shown here is derived from an EMBL/GenBank/DDBJ whole genome shotgun (WGS) entry which is preliminary data.</text>
</comment>
<organism evidence="2 3">
    <name type="scientific">Buddleja alternifolia</name>
    <dbReference type="NCBI Taxonomy" id="168488"/>
    <lineage>
        <taxon>Eukaryota</taxon>
        <taxon>Viridiplantae</taxon>
        <taxon>Streptophyta</taxon>
        <taxon>Embryophyta</taxon>
        <taxon>Tracheophyta</taxon>
        <taxon>Spermatophyta</taxon>
        <taxon>Magnoliopsida</taxon>
        <taxon>eudicotyledons</taxon>
        <taxon>Gunneridae</taxon>
        <taxon>Pentapetalae</taxon>
        <taxon>asterids</taxon>
        <taxon>lamiids</taxon>
        <taxon>Lamiales</taxon>
        <taxon>Scrophulariaceae</taxon>
        <taxon>Buddlejeae</taxon>
        <taxon>Buddleja</taxon>
    </lineage>
</organism>
<feature type="region of interest" description="Disordered" evidence="1">
    <location>
        <begin position="1"/>
        <end position="39"/>
    </location>
</feature>
<name>A0AAV6X646_9LAMI</name>
<accession>A0AAV6X646</accession>
<protein>
    <submittedName>
        <fullName evidence="2">Uncharacterized protein</fullName>
    </submittedName>
</protein>
<dbReference type="Proteomes" id="UP000826271">
    <property type="component" value="Unassembled WGS sequence"/>
</dbReference>
<evidence type="ECO:0000313" key="3">
    <source>
        <dbReference type="Proteomes" id="UP000826271"/>
    </source>
</evidence>
<proteinExistence type="predicted"/>
<dbReference type="PANTHER" id="PTHR36368">
    <property type="entry name" value="ATP-DEPENDENT CASEINOLYTIC PROTEASE/CROTONASE FAMILY PROTEIN"/>
    <property type="match status" value="1"/>
</dbReference>
<evidence type="ECO:0000256" key="1">
    <source>
        <dbReference type="SAM" id="MobiDB-lite"/>
    </source>
</evidence>
<evidence type="ECO:0000313" key="2">
    <source>
        <dbReference type="EMBL" id="KAG8374665.1"/>
    </source>
</evidence>
<sequence>MAEGYESEKDMSKSQTLQNHATDSQILGPLDSISLPSEPPDIRNLFSSYTYESPDLNTLDGFQDFTGAGETPLKEVKKAESGENQSVGTCDDGLLSAAKQSLNGIVNCNDSDEFEYSKYAAMVTGSSESLSLVSEPPDIKNWFSSYSYESPVLDTTDDITISDYKEWEDGKVSIAEQNNKDVRDFIDIEENADLPSQTRITAVIVKCTNSLKESLCNDDKIDVKLKSSTLSQSTSSSGSEQVLVGQGIKNHNHGSVEKFRNTNTDGKDYDAKLDSSLIDITNHTGSRDAESPHKMKDLVKDSQEKEDLHKIISAGTIDLTVKGNYWRRPTDRSIGKENEEIELLGNGFIAIRKKSRDENAENVTKRIGVQSQNGVNRGKDANVRRELLSETSNFRSSKGNIVEITGKWRCPQKNKPNLGPPLKQLRLEQWVRRV</sequence>
<reference evidence="2" key="1">
    <citation type="submission" date="2019-10" db="EMBL/GenBank/DDBJ databases">
        <authorList>
            <person name="Zhang R."/>
            <person name="Pan Y."/>
            <person name="Wang J."/>
            <person name="Ma R."/>
            <person name="Yu S."/>
        </authorList>
    </citation>
    <scope>NUCLEOTIDE SEQUENCE</scope>
    <source>
        <strain evidence="2">LA-IB0</strain>
        <tissue evidence="2">Leaf</tissue>
    </source>
</reference>
<feature type="compositionally biased region" description="Basic and acidic residues" evidence="1">
    <location>
        <begin position="254"/>
        <end position="267"/>
    </location>
</feature>
<dbReference type="PANTHER" id="PTHR36368:SF1">
    <property type="entry name" value="ATP-DEPENDENT CASEINOLYTIC PROTEASE_CROTONASE FAMILY PROTEIN"/>
    <property type="match status" value="1"/>
</dbReference>
<feature type="compositionally biased region" description="Basic and acidic residues" evidence="1">
    <location>
        <begin position="1"/>
        <end position="12"/>
    </location>
</feature>
<keyword evidence="3" id="KW-1185">Reference proteome</keyword>
<feature type="compositionally biased region" description="Low complexity" evidence="1">
    <location>
        <begin position="228"/>
        <end position="239"/>
    </location>
</feature>
<feature type="region of interest" description="Disordered" evidence="1">
    <location>
        <begin position="228"/>
        <end position="267"/>
    </location>
</feature>
<dbReference type="AlphaFoldDB" id="A0AAV6X646"/>
<dbReference type="EMBL" id="WHWC01000010">
    <property type="protein sequence ID" value="KAG8374665.1"/>
    <property type="molecule type" value="Genomic_DNA"/>
</dbReference>